<reference evidence="1" key="1">
    <citation type="submission" date="2022-10" db="EMBL/GenBank/DDBJ databases">
        <title>The complete genomes of actinobacterial strains from the NBC collection.</title>
        <authorList>
            <person name="Joergensen T.S."/>
            <person name="Alvarez Arevalo M."/>
            <person name="Sterndorff E.B."/>
            <person name="Faurdal D."/>
            <person name="Vuksanovic O."/>
            <person name="Mourched A.-S."/>
            <person name="Charusanti P."/>
            <person name="Shaw S."/>
            <person name="Blin K."/>
            <person name="Weber T."/>
        </authorList>
    </citation>
    <scope>NUCLEOTIDE SEQUENCE</scope>
    <source>
        <strain evidence="1">NBC_00302</strain>
    </source>
</reference>
<sequence>MGSVVVGVVGTLLGVLIGGALQQMQSSRNRRWQREDSLSDAKRRVYTEYLRAISASYAQAMSGQRDRSEDGRLNAATAEITVLSGRDVHKPACELTDTVLDVHSRIAASAGVTAVEVADVNRRRHELIERFKSDLHIAPRT</sequence>
<dbReference type="Proteomes" id="UP001432071">
    <property type="component" value="Chromosome"/>
</dbReference>
<evidence type="ECO:0000313" key="2">
    <source>
        <dbReference type="Proteomes" id="UP001432071"/>
    </source>
</evidence>
<organism evidence="1 2">
    <name type="scientific">Streptomyces bobili</name>
    <dbReference type="NCBI Taxonomy" id="67280"/>
    <lineage>
        <taxon>Bacteria</taxon>
        <taxon>Bacillati</taxon>
        <taxon>Actinomycetota</taxon>
        <taxon>Actinomycetes</taxon>
        <taxon>Kitasatosporales</taxon>
        <taxon>Streptomycetaceae</taxon>
        <taxon>Streptomyces</taxon>
    </lineage>
</organism>
<dbReference type="GeneID" id="93763761"/>
<protein>
    <submittedName>
        <fullName evidence="1">Uncharacterized protein</fullName>
    </submittedName>
</protein>
<evidence type="ECO:0000313" key="1">
    <source>
        <dbReference type="EMBL" id="WUN88618.1"/>
    </source>
</evidence>
<dbReference type="RefSeq" id="WP_328735822.1">
    <property type="nucleotide sequence ID" value="NZ_CP108038.1"/>
</dbReference>
<accession>A0ABZ1R0W9</accession>
<dbReference type="EMBL" id="CP108038">
    <property type="protein sequence ID" value="WUN88618.1"/>
    <property type="molecule type" value="Genomic_DNA"/>
</dbReference>
<name>A0ABZ1R0W9_9ACTN</name>
<keyword evidence="2" id="KW-1185">Reference proteome</keyword>
<proteinExistence type="predicted"/>
<gene>
    <name evidence="1" type="ORF">OHT53_22290</name>
</gene>